<keyword evidence="2 7" id="KW-0533">Nickel</keyword>
<dbReference type="PANTHER" id="PTHR30302">
    <property type="entry name" value="HYDROGENASE 1 MATURATION PROTEASE"/>
    <property type="match status" value="1"/>
</dbReference>
<sequence>MKVVVLGVGNTLLEDEAIGVRAVELLQQRYQLPPEVQVIDGGTAGMELLEPLEDCDKLIIVDCVRVGKPPATVILRIDDEVPAFFRTKISPHQIGVSDVLAALTLRERFPKHLALIGIQPKSLECGIELTPEIAATLPQVLAMTVEQLTNFGIVVTEK</sequence>
<dbReference type="PRINTS" id="PR00446">
    <property type="entry name" value="HYDRGNUPTAKE"/>
</dbReference>
<feature type="binding site" evidence="7">
    <location>
        <position position="62"/>
    </location>
    <ligand>
        <name>Ni(2+)</name>
        <dbReference type="ChEBI" id="CHEBI:49786"/>
    </ligand>
</feature>
<dbReference type="Proteomes" id="UP000886689">
    <property type="component" value="Unassembled WGS sequence"/>
</dbReference>
<evidence type="ECO:0000256" key="4">
    <source>
        <dbReference type="ARBA" id="ARBA00022723"/>
    </source>
</evidence>
<accession>A0A9D7PSA4</accession>
<dbReference type="PANTHER" id="PTHR30302:SF1">
    <property type="entry name" value="HYDROGENASE 2 MATURATION PROTEASE"/>
    <property type="match status" value="1"/>
</dbReference>
<evidence type="ECO:0000256" key="5">
    <source>
        <dbReference type="ARBA" id="ARBA00022750"/>
    </source>
</evidence>
<evidence type="ECO:0000256" key="1">
    <source>
        <dbReference type="ARBA" id="ARBA00006814"/>
    </source>
</evidence>
<dbReference type="NCBIfam" id="NF007777">
    <property type="entry name" value="PRK10466.1"/>
    <property type="match status" value="1"/>
</dbReference>
<dbReference type="Pfam" id="PF01750">
    <property type="entry name" value="HycI"/>
    <property type="match status" value="1"/>
</dbReference>
<dbReference type="InterPro" id="IPR000671">
    <property type="entry name" value="Peptidase_A31"/>
</dbReference>
<keyword evidence="5" id="KW-0064">Aspartyl protease</keyword>
<dbReference type="GO" id="GO:0016485">
    <property type="term" value="P:protein processing"/>
    <property type="evidence" value="ECO:0007669"/>
    <property type="project" value="InterPro"/>
</dbReference>
<protein>
    <submittedName>
        <fullName evidence="8">HyaD/HybD family hydrogenase maturation endopeptidase</fullName>
    </submittedName>
</protein>
<comment type="caution">
    <text evidence="8">The sequence shown here is derived from an EMBL/GenBank/DDBJ whole genome shotgun (WGS) entry which is preliminary data.</text>
</comment>
<evidence type="ECO:0000256" key="6">
    <source>
        <dbReference type="ARBA" id="ARBA00022801"/>
    </source>
</evidence>
<dbReference type="FunFam" id="3.40.50.1450:FF:000002">
    <property type="entry name" value="Hydrogenase 1 maturation protease"/>
    <property type="match status" value="1"/>
</dbReference>
<dbReference type="AlphaFoldDB" id="A0A9D7PSA4"/>
<dbReference type="SUPFAM" id="SSF53163">
    <property type="entry name" value="HybD-like"/>
    <property type="match status" value="1"/>
</dbReference>
<evidence type="ECO:0000256" key="7">
    <source>
        <dbReference type="PIRSR" id="PIRSR604419-1"/>
    </source>
</evidence>
<dbReference type="InterPro" id="IPR023430">
    <property type="entry name" value="Pept_HybD-like_dom_sf"/>
</dbReference>
<dbReference type="InterPro" id="IPR004419">
    <property type="entry name" value="Pept_A31_hyd_express"/>
</dbReference>
<dbReference type="CDD" id="cd06062">
    <property type="entry name" value="H2MP_MemB-H2up"/>
    <property type="match status" value="1"/>
</dbReference>
<dbReference type="EMBL" id="JADJUC010000004">
    <property type="protein sequence ID" value="MBK8523664.1"/>
    <property type="molecule type" value="Genomic_DNA"/>
</dbReference>
<dbReference type="NCBIfam" id="TIGR00140">
    <property type="entry name" value="hupD"/>
    <property type="match status" value="1"/>
</dbReference>
<evidence type="ECO:0000313" key="8">
    <source>
        <dbReference type="EMBL" id="MBK8523664.1"/>
    </source>
</evidence>
<dbReference type="GO" id="GO:0046872">
    <property type="term" value="F:metal ion binding"/>
    <property type="evidence" value="ECO:0007669"/>
    <property type="project" value="UniProtKB-KW"/>
</dbReference>
<dbReference type="Gene3D" id="3.40.50.1450">
    <property type="entry name" value="HybD-like"/>
    <property type="match status" value="1"/>
</dbReference>
<keyword evidence="6" id="KW-0378">Hydrolase</keyword>
<dbReference type="NCBIfam" id="TIGR00072">
    <property type="entry name" value="hydrog_prot"/>
    <property type="match status" value="1"/>
</dbReference>
<reference evidence="8" key="1">
    <citation type="submission" date="2020-10" db="EMBL/GenBank/DDBJ databases">
        <title>Connecting structure to function with the recovery of over 1000 high-quality activated sludge metagenome-assembled genomes encoding full-length rRNA genes using long-read sequencing.</title>
        <authorList>
            <person name="Singleton C.M."/>
            <person name="Petriglieri F."/>
            <person name="Kristensen J.M."/>
            <person name="Kirkegaard R.H."/>
            <person name="Michaelsen T.Y."/>
            <person name="Andersen M.H."/>
            <person name="Karst S.M."/>
            <person name="Dueholm M.S."/>
            <person name="Nielsen P.H."/>
            <person name="Albertsen M."/>
        </authorList>
    </citation>
    <scope>NUCLEOTIDE SEQUENCE</scope>
    <source>
        <strain evidence="8">Hirt_18-Q3-R61-65_BATAC.395</strain>
    </source>
</reference>
<organism evidence="8 9">
    <name type="scientific">Candidatus Proximibacter danicus</name>
    <dbReference type="NCBI Taxonomy" id="2954365"/>
    <lineage>
        <taxon>Bacteria</taxon>
        <taxon>Pseudomonadati</taxon>
        <taxon>Pseudomonadota</taxon>
        <taxon>Betaproteobacteria</taxon>
        <taxon>Candidatus Proximibacter</taxon>
    </lineage>
</organism>
<dbReference type="GO" id="GO:0004190">
    <property type="term" value="F:aspartic-type endopeptidase activity"/>
    <property type="evidence" value="ECO:0007669"/>
    <property type="project" value="UniProtKB-KW"/>
</dbReference>
<name>A0A9D7PSA4_9PROT</name>
<evidence type="ECO:0000256" key="2">
    <source>
        <dbReference type="ARBA" id="ARBA00022596"/>
    </source>
</evidence>
<dbReference type="GO" id="GO:0008047">
    <property type="term" value="F:enzyme activator activity"/>
    <property type="evidence" value="ECO:0007669"/>
    <property type="project" value="InterPro"/>
</dbReference>
<feature type="binding site" evidence="7">
    <location>
        <position position="16"/>
    </location>
    <ligand>
        <name>Ni(2+)</name>
        <dbReference type="ChEBI" id="CHEBI:49786"/>
    </ligand>
</feature>
<evidence type="ECO:0000313" key="9">
    <source>
        <dbReference type="Proteomes" id="UP000886689"/>
    </source>
</evidence>
<proteinExistence type="inferred from homology"/>
<evidence type="ECO:0000256" key="3">
    <source>
        <dbReference type="ARBA" id="ARBA00022670"/>
    </source>
</evidence>
<keyword evidence="3" id="KW-0645">Protease</keyword>
<keyword evidence="4 7" id="KW-0479">Metal-binding</keyword>
<gene>
    <name evidence="8" type="ORF">IPL58_05810</name>
</gene>
<feature type="binding site" evidence="7">
    <location>
        <position position="92"/>
    </location>
    <ligand>
        <name>Ni(2+)</name>
        <dbReference type="ChEBI" id="CHEBI:49786"/>
    </ligand>
</feature>
<comment type="similarity">
    <text evidence="1">Belongs to the peptidase A31 family.</text>
</comment>